<proteinExistence type="predicted"/>
<feature type="region of interest" description="Disordered" evidence="1">
    <location>
        <begin position="64"/>
        <end position="84"/>
    </location>
</feature>
<dbReference type="AlphaFoldDB" id="A0AAD8WXV3"/>
<evidence type="ECO:0000256" key="1">
    <source>
        <dbReference type="SAM" id="MobiDB-lite"/>
    </source>
</evidence>
<evidence type="ECO:0008006" key="4">
    <source>
        <dbReference type="Google" id="ProtNLM"/>
    </source>
</evidence>
<feature type="compositionally biased region" description="Polar residues" evidence="1">
    <location>
        <begin position="64"/>
        <end position="81"/>
    </location>
</feature>
<dbReference type="Gene3D" id="3.10.10.10">
    <property type="entry name" value="HIV Type 1 Reverse Transcriptase, subunit A, domain 1"/>
    <property type="match status" value="1"/>
</dbReference>
<accession>A0AAD8WXV3</accession>
<organism evidence="2 3">
    <name type="scientific">Lolium multiflorum</name>
    <name type="common">Italian ryegrass</name>
    <name type="synonym">Lolium perenne subsp. multiflorum</name>
    <dbReference type="NCBI Taxonomy" id="4521"/>
    <lineage>
        <taxon>Eukaryota</taxon>
        <taxon>Viridiplantae</taxon>
        <taxon>Streptophyta</taxon>
        <taxon>Embryophyta</taxon>
        <taxon>Tracheophyta</taxon>
        <taxon>Spermatophyta</taxon>
        <taxon>Magnoliopsida</taxon>
        <taxon>Liliopsida</taxon>
        <taxon>Poales</taxon>
        <taxon>Poaceae</taxon>
        <taxon>BOP clade</taxon>
        <taxon>Pooideae</taxon>
        <taxon>Poodae</taxon>
        <taxon>Poeae</taxon>
        <taxon>Poeae Chloroplast Group 2 (Poeae type)</taxon>
        <taxon>Loliodinae</taxon>
        <taxon>Loliinae</taxon>
        <taxon>Lolium</taxon>
    </lineage>
</organism>
<name>A0AAD8WXV3_LOLMU</name>
<keyword evidence="3" id="KW-1185">Reference proteome</keyword>
<protein>
    <recommendedName>
        <fullName evidence="4">Retrotransposon protein, putative, unclassified</fullName>
    </recommendedName>
</protein>
<gene>
    <name evidence="2" type="ORF">QYE76_043006</name>
</gene>
<dbReference type="SUPFAM" id="SSF56672">
    <property type="entry name" value="DNA/RNA polymerases"/>
    <property type="match status" value="1"/>
</dbReference>
<evidence type="ECO:0000313" key="3">
    <source>
        <dbReference type="Proteomes" id="UP001231189"/>
    </source>
</evidence>
<evidence type="ECO:0000313" key="2">
    <source>
        <dbReference type="EMBL" id="KAK1682158.1"/>
    </source>
</evidence>
<reference evidence="2" key="1">
    <citation type="submission" date="2023-07" db="EMBL/GenBank/DDBJ databases">
        <title>A chromosome-level genome assembly of Lolium multiflorum.</title>
        <authorList>
            <person name="Chen Y."/>
            <person name="Copetti D."/>
            <person name="Kolliker R."/>
            <person name="Studer B."/>
        </authorList>
    </citation>
    <scope>NUCLEOTIDE SEQUENCE</scope>
    <source>
        <strain evidence="2">02402/16</strain>
        <tissue evidence="2">Leaf</tissue>
    </source>
</reference>
<sequence length="417" mass="45979">MQETKRGIIQHLLTRYRSGTPCISIGRVRRLCGSSRRDQGPAPGRFPALRCCAAPAGGFLDRNTFSTPVGPSSTVAPSTSEMAEGTPVKYEDLTDELKKKHDEIKAVLEADLIGSFHVTRSHGIVEGVLTEGALDGVDLSAPSKNAPGRGVNFMVAHSLHRHSESRVNTLERVALRVIQEIMSHQYSPPGPALGTYQGEMPLHSRPPLPFALAAPEVPNSPASTVNMVKLTHPGGCQPRFSFNINMIGLGYHPGDGKLGYGFTSADELEEVDIGPGDKPRPTFISKRLDPHLRGQMIALLKEYPDCFAWDYTEMPGLDRSIIEHRLPLKKGFRPFQQRVRQMKAEILEEVKKEIEKMLAAGFIRPCGYAEWISSIVPVEKKDGRWRVAIDFRDLNRATPKDEYPMLVAETLINAAAG</sequence>
<dbReference type="EMBL" id="JAUUTY010000002">
    <property type="protein sequence ID" value="KAK1682158.1"/>
    <property type="molecule type" value="Genomic_DNA"/>
</dbReference>
<dbReference type="InterPro" id="IPR043502">
    <property type="entry name" value="DNA/RNA_pol_sf"/>
</dbReference>
<dbReference type="PANTHER" id="PTHR24559">
    <property type="entry name" value="TRANSPOSON TY3-I GAG-POL POLYPROTEIN"/>
    <property type="match status" value="1"/>
</dbReference>
<dbReference type="PANTHER" id="PTHR24559:SF457">
    <property type="entry name" value="RNA-DIRECTED DNA POLYMERASE HOMOLOG"/>
    <property type="match status" value="1"/>
</dbReference>
<dbReference type="Proteomes" id="UP001231189">
    <property type="component" value="Unassembled WGS sequence"/>
</dbReference>
<dbReference type="InterPro" id="IPR053134">
    <property type="entry name" value="RNA-dir_DNA_polymerase"/>
</dbReference>
<comment type="caution">
    <text evidence="2">The sequence shown here is derived from an EMBL/GenBank/DDBJ whole genome shotgun (WGS) entry which is preliminary data.</text>
</comment>